<evidence type="ECO:0000256" key="1">
    <source>
        <dbReference type="SAM" id="Phobius"/>
    </source>
</evidence>
<keyword evidence="1" id="KW-1133">Transmembrane helix</keyword>
<dbReference type="AlphaFoldDB" id="A0A371BIG6"/>
<feature type="transmembrane region" description="Helical" evidence="1">
    <location>
        <begin position="7"/>
        <end position="31"/>
    </location>
</feature>
<dbReference type="OrthoDB" id="9982320at2"/>
<evidence type="ECO:0000313" key="3">
    <source>
        <dbReference type="Proteomes" id="UP000263833"/>
    </source>
</evidence>
<keyword evidence="3" id="KW-1185">Reference proteome</keyword>
<gene>
    <name evidence="2" type="ORF">DXH95_08555</name>
</gene>
<feature type="transmembrane region" description="Helical" evidence="1">
    <location>
        <begin position="43"/>
        <end position="67"/>
    </location>
</feature>
<keyword evidence="1" id="KW-0472">Membrane</keyword>
<dbReference type="Proteomes" id="UP000263833">
    <property type="component" value="Unassembled WGS sequence"/>
</dbReference>
<sequence length="97" mass="10604">MAFIVSLFKYVIFAFIFVVLVGLVLGLIWAADTGLFASSEFTFGTILALTTGGILFILYIGAIAILVSLHDRHRELVEGVIRIADELERVAREGSKS</sequence>
<dbReference type="RefSeq" id="WP_115548931.1">
    <property type="nucleotide sequence ID" value="NZ_QRGP01000001.1"/>
</dbReference>
<dbReference type="EMBL" id="QRGP01000001">
    <property type="protein sequence ID" value="RDV07386.1"/>
    <property type="molecule type" value="Genomic_DNA"/>
</dbReference>
<accession>A0A371BIG6</accession>
<protein>
    <submittedName>
        <fullName evidence="2">Uncharacterized protein</fullName>
    </submittedName>
</protein>
<keyword evidence="1" id="KW-0812">Transmembrane</keyword>
<reference evidence="3" key="1">
    <citation type="submission" date="2018-08" db="EMBL/GenBank/DDBJ databases">
        <authorList>
            <person name="Kim S.-J."/>
            <person name="Jung G.-Y."/>
        </authorList>
    </citation>
    <scope>NUCLEOTIDE SEQUENCE [LARGE SCALE GENOMIC DNA]</scope>
    <source>
        <strain evidence="3">GY_G</strain>
    </source>
</reference>
<name>A0A371BIG6_9SPHN</name>
<proteinExistence type="predicted"/>
<comment type="caution">
    <text evidence="2">The sequence shown here is derived from an EMBL/GenBank/DDBJ whole genome shotgun (WGS) entry which is preliminary data.</text>
</comment>
<organism evidence="2 3">
    <name type="scientific">Sphingorhabdus pulchriflava</name>
    <dbReference type="NCBI Taxonomy" id="2292257"/>
    <lineage>
        <taxon>Bacteria</taxon>
        <taxon>Pseudomonadati</taxon>
        <taxon>Pseudomonadota</taxon>
        <taxon>Alphaproteobacteria</taxon>
        <taxon>Sphingomonadales</taxon>
        <taxon>Sphingomonadaceae</taxon>
        <taxon>Sphingorhabdus</taxon>
    </lineage>
</organism>
<evidence type="ECO:0000313" key="2">
    <source>
        <dbReference type="EMBL" id="RDV07386.1"/>
    </source>
</evidence>